<dbReference type="GO" id="GO:0005886">
    <property type="term" value="C:plasma membrane"/>
    <property type="evidence" value="ECO:0007669"/>
    <property type="project" value="UniProtKB-SubCell"/>
</dbReference>
<evidence type="ECO:0000256" key="2">
    <source>
        <dbReference type="ARBA" id="ARBA00022448"/>
    </source>
</evidence>
<evidence type="ECO:0000256" key="3">
    <source>
        <dbReference type="ARBA" id="ARBA00022475"/>
    </source>
</evidence>
<dbReference type="Proteomes" id="UP000215367">
    <property type="component" value="Unassembled WGS sequence"/>
</dbReference>
<dbReference type="GO" id="GO:0022857">
    <property type="term" value="F:transmembrane transporter activity"/>
    <property type="evidence" value="ECO:0007669"/>
    <property type="project" value="InterPro"/>
</dbReference>
<evidence type="ECO:0000256" key="1">
    <source>
        <dbReference type="ARBA" id="ARBA00004651"/>
    </source>
</evidence>
<dbReference type="SUPFAM" id="SSF103473">
    <property type="entry name" value="MFS general substrate transporter"/>
    <property type="match status" value="1"/>
</dbReference>
<organism evidence="9 10">
    <name type="scientific">Azospirillum brasilense</name>
    <dbReference type="NCBI Taxonomy" id="192"/>
    <lineage>
        <taxon>Bacteria</taxon>
        <taxon>Pseudomonadati</taxon>
        <taxon>Pseudomonadota</taxon>
        <taxon>Alphaproteobacteria</taxon>
        <taxon>Rhodospirillales</taxon>
        <taxon>Azospirillaceae</taxon>
        <taxon>Azospirillum</taxon>
    </lineage>
</organism>
<dbReference type="InterPro" id="IPR011701">
    <property type="entry name" value="MFS"/>
</dbReference>
<keyword evidence="6 7" id="KW-0472">Membrane</keyword>
<evidence type="ECO:0000313" key="10">
    <source>
        <dbReference type="Proteomes" id="UP000215367"/>
    </source>
</evidence>
<evidence type="ECO:0000259" key="8">
    <source>
        <dbReference type="PROSITE" id="PS50850"/>
    </source>
</evidence>
<evidence type="ECO:0000256" key="6">
    <source>
        <dbReference type="ARBA" id="ARBA00023136"/>
    </source>
</evidence>
<comment type="caution">
    <text evidence="9">The sequence shown here is derived from an EMBL/GenBank/DDBJ whole genome shotgun (WGS) entry which is preliminary data.</text>
</comment>
<dbReference type="PRINTS" id="PR01036">
    <property type="entry name" value="TCRTETB"/>
</dbReference>
<dbReference type="PROSITE" id="PS00216">
    <property type="entry name" value="SUGAR_TRANSPORT_1"/>
    <property type="match status" value="1"/>
</dbReference>
<dbReference type="Gene3D" id="1.20.1250.20">
    <property type="entry name" value="MFS general substrate transporter like domains"/>
    <property type="match status" value="1"/>
</dbReference>
<evidence type="ECO:0000256" key="5">
    <source>
        <dbReference type="ARBA" id="ARBA00022989"/>
    </source>
</evidence>
<feature type="transmembrane region" description="Helical" evidence="7">
    <location>
        <begin position="140"/>
        <end position="161"/>
    </location>
</feature>
<keyword evidence="3" id="KW-1003">Cell membrane</keyword>
<feature type="transmembrane region" description="Helical" evidence="7">
    <location>
        <begin position="15"/>
        <end position="37"/>
    </location>
</feature>
<feature type="transmembrane region" description="Helical" evidence="7">
    <location>
        <begin position="254"/>
        <end position="276"/>
    </location>
</feature>
<reference evidence="9 10" key="1">
    <citation type="submission" date="2017-07" db="EMBL/GenBank/DDBJ databases">
        <title>Whole genome sequence of Azospirillum brasilense 2A1, a potential biofertilizer strain.</title>
        <authorList>
            <person name="Fontana C.A."/>
            <person name="Toffoli L.M."/>
            <person name="Salazar S.M."/>
            <person name="Puglisi E."/>
            <person name="Pedraza R."/>
            <person name="Bassi D."/>
            <person name="Cocconcelli P.S."/>
        </authorList>
    </citation>
    <scope>NUCLEOTIDE SEQUENCE [LARGE SCALE GENOMIC DNA]</scope>
    <source>
        <strain evidence="9 10">2A1</strain>
    </source>
</reference>
<gene>
    <name evidence="9" type="ORF">CHT98_10200</name>
</gene>
<dbReference type="InterPro" id="IPR050171">
    <property type="entry name" value="MFS_Transporters"/>
</dbReference>
<dbReference type="InterPro" id="IPR005829">
    <property type="entry name" value="Sugar_transporter_CS"/>
</dbReference>
<feature type="transmembrane region" description="Helical" evidence="7">
    <location>
        <begin position="49"/>
        <end position="73"/>
    </location>
</feature>
<dbReference type="RefSeq" id="WP_094303107.1">
    <property type="nucleotide sequence ID" value="NZ_NOWT01000007.1"/>
</dbReference>
<feature type="transmembrane region" description="Helical" evidence="7">
    <location>
        <begin position="167"/>
        <end position="189"/>
    </location>
</feature>
<sequence length="410" mass="41837">MDTVPNAARTTEWRIIAPMLVIVLFVMCGMGMVIPVLSLYAQSFGVGPALIGLIITVFGVARLFVNLPAGILADRYGRRALLWGGPLVLGGASVAAALAEDFAVLLFWRFVQGVGSGLYMTGAMVAIADLGDSRSRGRRMGTYQTALLTGASIGPLLGGLLAERWGYTAPFWGFAAVSGLAALFAFLAIPETRRPADADTRPPERGGVGDLLRQRGYAPVLLVTFGVFFTRTAAQWQLIPLVAAHRFGMAPDAIGLALTLSAGVTLLTTPLAGWLADRLPRRGLIVASAASVAVALGLIAACPTVPLFWGALTLLGLALGLGGPASSAFAAGCAPAGRLGPTLGLLRTAGDVGFVAGPLVAGFAVAVSGTAFGGGEAAGLFMNAALMAIAALAFAAGTHRLSPPPKETTA</sequence>
<comment type="subcellular location">
    <subcellularLocation>
        <location evidence="1">Cell membrane</location>
        <topology evidence="1">Multi-pass membrane protein</topology>
    </subcellularLocation>
</comment>
<keyword evidence="5 7" id="KW-1133">Transmembrane helix</keyword>
<dbReference type="PANTHER" id="PTHR23517">
    <property type="entry name" value="RESISTANCE PROTEIN MDTM, PUTATIVE-RELATED-RELATED"/>
    <property type="match status" value="1"/>
</dbReference>
<keyword evidence="2" id="KW-0813">Transport</keyword>
<feature type="transmembrane region" description="Helical" evidence="7">
    <location>
        <begin position="378"/>
        <end position="396"/>
    </location>
</feature>
<feature type="domain" description="Major facilitator superfamily (MFS) profile" evidence="8">
    <location>
        <begin position="15"/>
        <end position="402"/>
    </location>
</feature>
<proteinExistence type="predicted"/>
<feature type="transmembrane region" description="Helical" evidence="7">
    <location>
        <begin position="80"/>
        <end position="99"/>
    </location>
</feature>
<feature type="transmembrane region" description="Helical" evidence="7">
    <location>
        <begin position="105"/>
        <end position="128"/>
    </location>
</feature>
<protein>
    <recommendedName>
        <fullName evidence="8">Major facilitator superfamily (MFS) profile domain-containing protein</fullName>
    </recommendedName>
</protein>
<feature type="transmembrane region" description="Helical" evidence="7">
    <location>
        <begin position="352"/>
        <end position="372"/>
    </location>
</feature>
<dbReference type="EMBL" id="NOWT01000007">
    <property type="protein sequence ID" value="OYD84421.1"/>
    <property type="molecule type" value="Genomic_DNA"/>
</dbReference>
<evidence type="ECO:0000313" key="9">
    <source>
        <dbReference type="EMBL" id="OYD84421.1"/>
    </source>
</evidence>
<keyword evidence="4 7" id="KW-0812">Transmembrane</keyword>
<evidence type="ECO:0000256" key="7">
    <source>
        <dbReference type="SAM" id="Phobius"/>
    </source>
</evidence>
<dbReference type="PROSITE" id="PS50850">
    <property type="entry name" value="MFS"/>
    <property type="match status" value="1"/>
</dbReference>
<accession>A0A235HEZ9</accession>
<dbReference type="CDD" id="cd17325">
    <property type="entry name" value="MFS_MdtG_SLC18_like"/>
    <property type="match status" value="1"/>
</dbReference>
<feature type="transmembrane region" description="Helical" evidence="7">
    <location>
        <begin position="216"/>
        <end position="234"/>
    </location>
</feature>
<dbReference type="InterPro" id="IPR036259">
    <property type="entry name" value="MFS_trans_sf"/>
</dbReference>
<dbReference type="Pfam" id="PF07690">
    <property type="entry name" value="MFS_1"/>
    <property type="match status" value="1"/>
</dbReference>
<name>A0A235HEZ9_AZOBR</name>
<feature type="transmembrane region" description="Helical" evidence="7">
    <location>
        <begin position="307"/>
        <end position="331"/>
    </location>
</feature>
<dbReference type="InterPro" id="IPR020846">
    <property type="entry name" value="MFS_dom"/>
</dbReference>
<dbReference type="AlphaFoldDB" id="A0A235HEZ9"/>
<evidence type="ECO:0000256" key="4">
    <source>
        <dbReference type="ARBA" id="ARBA00022692"/>
    </source>
</evidence>
<feature type="transmembrane region" description="Helical" evidence="7">
    <location>
        <begin position="283"/>
        <end position="301"/>
    </location>
</feature>